<evidence type="ECO:0000313" key="5">
    <source>
        <dbReference type="Proteomes" id="UP000681425"/>
    </source>
</evidence>
<name>A0A975Q2F0_9SPHN</name>
<dbReference type="RefSeq" id="WP_212610084.1">
    <property type="nucleotide sequence ID" value="NZ_CP073910.1"/>
</dbReference>
<dbReference type="Proteomes" id="UP000681425">
    <property type="component" value="Chromosome"/>
</dbReference>
<dbReference type="Pfam" id="PF19040">
    <property type="entry name" value="SGNH"/>
    <property type="match status" value="1"/>
</dbReference>
<dbReference type="AlphaFoldDB" id="A0A975Q2F0"/>
<feature type="transmembrane region" description="Helical" evidence="1">
    <location>
        <begin position="192"/>
        <end position="212"/>
    </location>
</feature>
<dbReference type="InterPro" id="IPR050879">
    <property type="entry name" value="Acyltransferase_3"/>
</dbReference>
<dbReference type="PANTHER" id="PTHR23028">
    <property type="entry name" value="ACETYLTRANSFERASE"/>
    <property type="match status" value="1"/>
</dbReference>
<keyword evidence="1" id="KW-0472">Membrane</keyword>
<keyword evidence="5" id="KW-1185">Reference proteome</keyword>
<evidence type="ECO:0000259" key="3">
    <source>
        <dbReference type="Pfam" id="PF19040"/>
    </source>
</evidence>
<dbReference type="KEGG" id="spph:KFK14_04925"/>
<dbReference type="Pfam" id="PF01757">
    <property type="entry name" value="Acyl_transf_3"/>
    <property type="match status" value="1"/>
</dbReference>
<feature type="transmembrane region" description="Helical" evidence="1">
    <location>
        <begin position="218"/>
        <end position="240"/>
    </location>
</feature>
<feature type="transmembrane region" description="Helical" evidence="1">
    <location>
        <begin position="312"/>
        <end position="329"/>
    </location>
</feature>
<evidence type="ECO:0000313" key="4">
    <source>
        <dbReference type="EMBL" id="QUT06789.1"/>
    </source>
</evidence>
<sequence length="688" mass="75449">MTYISSSDEFRSPLGVASTADGVPTERAFRKDINALRAIAASIVVLFHFRVGGFAGGFVGVDIFFVISGLLMMQIIERKVAAGRFSVLEFYLARTKRIVPALASLCVVLLVFGTLFLDPMTLSEVARNALASLLFLSNVLYSSVSSYFAEAAETNWLLHTWTLSVEWQFYLALPVVMALASRSPLLWRHRKTWIASACILSFLAAILIAGRSESFEKYAFFLLPTRAWEMLAGAWLAIAAPQIKNRALNSIMLSVGLAAIVFSTIFFDAATSWPSLWTAIPVLGTLAVLAAARGDAGWTRTPGIQALGTWSYSLYLWHWPIFVGFTYFGVLMGPAAIACGLALSVLCAMLSYELFETRLRDAIFGRTPLSWRRAGALAAAALILVAIPVTAWKMQGFEAVRTAAFDSDTKARLIDYRGAPADWKGMSPCKGQQFYSGHICVMGAGKANRVAIIGDSHAEQMLPRLAQLSQQNAEITVIRQQGCPPLPTLFWSRRGDHCHRFTEKAFEKVLSDRFDKVIIISAWVHYFDYPGGAKPGALCAMSWRGCRPITSTAAVEAAKDEAFASFSDHIGRLTARGVKVAVVQQTPDPNGVKPHDYYQGTFFGGVPRIAPEIDRAAYLARASNIRNVVAAAARRGGATIIDPVETLCGDRACPVYNDGHYLYTDTHHTRATEVVHPRYAYLDKAMFN</sequence>
<dbReference type="PANTHER" id="PTHR23028:SF53">
    <property type="entry name" value="ACYL_TRANSF_3 DOMAIN-CONTAINING PROTEIN"/>
    <property type="match status" value="1"/>
</dbReference>
<evidence type="ECO:0000256" key="1">
    <source>
        <dbReference type="SAM" id="Phobius"/>
    </source>
</evidence>
<feature type="transmembrane region" description="Helical" evidence="1">
    <location>
        <begin position="58"/>
        <end position="76"/>
    </location>
</feature>
<dbReference type="EMBL" id="CP073910">
    <property type="protein sequence ID" value="QUT06789.1"/>
    <property type="molecule type" value="Genomic_DNA"/>
</dbReference>
<accession>A0A975Q2F0</accession>
<feature type="domain" description="Acyltransferase 3" evidence="2">
    <location>
        <begin position="31"/>
        <end position="352"/>
    </location>
</feature>
<keyword evidence="1" id="KW-1133">Transmembrane helix</keyword>
<feature type="domain" description="SGNH" evidence="3">
    <location>
        <begin position="429"/>
        <end position="668"/>
    </location>
</feature>
<dbReference type="InterPro" id="IPR043968">
    <property type="entry name" value="SGNH"/>
</dbReference>
<keyword evidence="4" id="KW-0808">Transferase</keyword>
<feature type="transmembrane region" description="Helical" evidence="1">
    <location>
        <begin position="129"/>
        <end position="149"/>
    </location>
</feature>
<organism evidence="4 5">
    <name type="scientific">Sphingobium phenoxybenzoativorans</name>
    <dbReference type="NCBI Taxonomy" id="1592790"/>
    <lineage>
        <taxon>Bacteria</taxon>
        <taxon>Pseudomonadati</taxon>
        <taxon>Pseudomonadota</taxon>
        <taxon>Alphaproteobacteria</taxon>
        <taxon>Sphingomonadales</taxon>
        <taxon>Sphingomonadaceae</taxon>
        <taxon>Sphingobium</taxon>
    </lineage>
</organism>
<gene>
    <name evidence="4" type="ORF">KFK14_04925</name>
</gene>
<dbReference type="GO" id="GO:0009103">
    <property type="term" value="P:lipopolysaccharide biosynthetic process"/>
    <property type="evidence" value="ECO:0007669"/>
    <property type="project" value="TreeGrafter"/>
</dbReference>
<feature type="transmembrane region" description="Helical" evidence="1">
    <location>
        <begin position="335"/>
        <end position="355"/>
    </location>
</feature>
<feature type="transmembrane region" description="Helical" evidence="1">
    <location>
        <begin position="98"/>
        <end position="117"/>
    </location>
</feature>
<feature type="transmembrane region" description="Helical" evidence="1">
    <location>
        <begin position="375"/>
        <end position="392"/>
    </location>
</feature>
<reference evidence="4" key="1">
    <citation type="submission" date="2021-04" db="EMBL/GenBank/DDBJ databases">
        <title>Isolation of p-tert-butylphenol degrading bacteria Sphingobium phenoxybenzoativorans Tas13 from active sludge.</title>
        <authorList>
            <person name="Li Y."/>
        </authorList>
    </citation>
    <scope>NUCLEOTIDE SEQUENCE</scope>
    <source>
        <strain evidence="4">Tas13</strain>
    </source>
</reference>
<dbReference type="GO" id="GO:0016747">
    <property type="term" value="F:acyltransferase activity, transferring groups other than amino-acyl groups"/>
    <property type="evidence" value="ECO:0007669"/>
    <property type="project" value="InterPro"/>
</dbReference>
<feature type="transmembrane region" description="Helical" evidence="1">
    <location>
        <begin position="161"/>
        <end position="180"/>
    </location>
</feature>
<keyword evidence="4" id="KW-0012">Acyltransferase</keyword>
<feature type="transmembrane region" description="Helical" evidence="1">
    <location>
        <begin position="247"/>
        <end position="267"/>
    </location>
</feature>
<proteinExistence type="predicted"/>
<dbReference type="GO" id="GO:0016020">
    <property type="term" value="C:membrane"/>
    <property type="evidence" value="ECO:0007669"/>
    <property type="project" value="TreeGrafter"/>
</dbReference>
<evidence type="ECO:0000259" key="2">
    <source>
        <dbReference type="Pfam" id="PF01757"/>
    </source>
</evidence>
<protein>
    <submittedName>
        <fullName evidence="4">Acyltransferase</fullName>
    </submittedName>
</protein>
<dbReference type="InterPro" id="IPR002656">
    <property type="entry name" value="Acyl_transf_3_dom"/>
</dbReference>
<feature type="transmembrane region" description="Helical" evidence="1">
    <location>
        <begin position="273"/>
        <end position="292"/>
    </location>
</feature>
<keyword evidence="1" id="KW-0812">Transmembrane</keyword>